<dbReference type="RefSeq" id="WP_345231812.1">
    <property type="nucleotide sequence ID" value="NZ_BAABIQ010000033.1"/>
</dbReference>
<comment type="subcellular location">
    <subcellularLocation>
        <location evidence="2">Cytoplasm</location>
    </subcellularLocation>
</comment>
<dbReference type="PANTHER" id="PTHR12598:SF0">
    <property type="entry name" value="COPPER HOMEOSTASIS PROTEIN CUTC HOMOLOG"/>
    <property type="match status" value="1"/>
</dbReference>
<proteinExistence type="inferred from homology"/>
<organism evidence="3 4">
    <name type="scientific">Olivibacter ginsenosidimutans</name>
    <dbReference type="NCBI Taxonomy" id="1176537"/>
    <lineage>
        <taxon>Bacteria</taxon>
        <taxon>Pseudomonadati</taxon>
        <taxon>Bacteroidota</taxon>
        <taxon>Sphingobacteriia</taxon>
        <taxon>Sphingobacteriales</taxon>
        <taxon>Sphingobacteriaceae</taxon>
        <taxon>Olivibacter</taxon>
    </lineage>
</organism>
<comment type="caution">
    <text evidence="2">Once thought to be involved in copper homeostasis, experiments in E.coli have shown this is not the case.</text>
</comment>
<name>A0ABP9BBE6_9SPHI</name>
<reference evidence="4" key="1">
    <citation type="journal article" date="2019" name="Int. J. Syst. Evol. Microbiol.">
        <title>The Global Catalogue of Microorganisms (GCM) 10K type strain sequencing project: providing services to taxonomists for standard genome sequencing and annotation.</title>
        <authorList>
            <consortium name="The Broad Institute Genomics Platform"/>
            <consortium name="The Broad Institute Genome Sequencing Center for Infectious Disease"/>
            <person name="Wu L."/>
            <person name="Ma J."/>
        </authorList>
    </citation>
    <scope>NUCLEOTIDE SEQUENCE [LARGE SCALE GENOMIC DNA]</scope>
    <source>
        <strain evidence="4">JCM 18200</strain>
    </source>
</reference>
<keyword evidence="4" id="KW-1185">Reference proteome</keyword>
<accession>A0ABP9BBE6</accession>
<evidence type="ECO:0000256" key="1">
    <source>
        <dbReference type="ARBA" id="ARBA00007768"/>
    </source>
</evidence>
<gene>
    <name evidence="2" type="primary">cutC</name>
    <name evidence="3" type="ORF">GCM10023231_21820</name>
</gene>
<sequence>MILEICANSLASALAAEAGGANRIELCENLNEGGTTPSYGTIKKVRERLKIEVYVLIRPRAGDFYYTDDEFEIIKEDILLCKQIGCDGVVIGLLDNNGHVDRKRTKQLVALAAPMGVTFHRAFDCSTDGLQALEVIIDCGCERILTSGMKNTAPEGADFLKKLVQTAGKRLSIMPGSGINEYNIRELLKTGATEFHTSAKVLLKSNMNYHNPAISNMGDLVEVSDEEKIRRIVEVLKN</sequence>
<comment type="similarity">
    <text evidence="1 2">Belongs to the CutC family.</text>
</comment>
<keyword evidence="2" id="KW-0963">Cytoplasm</keyword>
<dbReference type="PANTHER" id="PTHR12598">
    <property type="entry name" value="COPPER HOMEOSTASIS PROTEIN CUTC"/>
    <property type="match status" value="1"/>
</dbReference>
<comment type="caution">
    <text evidence="3">The sequence shown here is derived from an EMBL/GenBank/DDBJ whole genome shotgun (WGS) entry which is preliminary data.</text>
</comment>
<dbReference type="Pfam" id="PF03932">
    <property type="entry name" value="CutC"/>
    <property type="match status" value="1"/>
</dbReference>
<evidence type="ECO:0000313" key="3">
    <source>
        <dbReference type="EMBL" id="GAA4793210.1"/>
    </source>
</evidence>
<protein>
    <recommendedName>
        <fullName evidence="2">PF03932 family protein CutC</fullName>
    </recommendedName>
</protein>
<evidence type="ECO:0000256" key="2">
    <source>
        <dbReference type="HAMAP-Rule" id="MF_00795"/>
    </source>
</evidence>
<dbReference type="Proteomes" id="UP001501411">
    <property type="component" value="Unassembled WGS sequence"/>
</dbReference>
<dbReference type="SUPFAM" id="SSF110395">
    <property type="entry name" value="CutC-like"/>
    <property type="match status" value="1"/>
</dbReference>
<dbReference type="HAMAP" id="MF_00795">
    <property type="entry name" value="CutC"/>
    <property type="match status" value="1"/>
</dbReference>
<dbReference type="Gene3D" id="3.20.20.380">
    <property type="entry name" value="Copper homeostasis (CutC) domain"/>
    <property type="match status" value="1"/>
</dbReference>
<dbReference type="InterPro" id="IPR005627">
    <property type="entry name" value="CutC-like"/>
</dbReference>
<dbReference type="InterPro" id="IPR036822">
    <property type="entry name" value="CutC-like_dom_sf"/>
</dbReference>
<dbReference type="EMBL" id="BAABIQ010000033">
    <property type="protein sequence ID" value="GAA4793210.1"/>
    <property type="molecule type" value="Genomic_DNA"/>
</dbReference>
<evidence type="ECO:0000313" key="4">
    <source>
        <dbReference type="Proteomes" id="UP001501411"/>
    </source>
</evidence>